<reference evidence="2" key="1">
    <citation type="submission" date="2017-05" db="EMBL/GenBank/DDBJ databases">
        <authorList>
            <person name="QRISCLOUD D."/>
        </authorList>
    </citation>
    <scope>NUCLEOTIDE SEQUENCE</scope>
</reference>
<dbReference type="EMBL" id="HAHN01000242">
    <property type="protein sequence ID" value="SNX34928.1"/>
    <property type="molecule type" value="Transcribed_RNA"/>
</dbReference>
<proteinExistence type="predicted"/>
<organism evidence="2">
    <name type="scientific">Liphistius thaleban</name>
    <dbReference type="NCBI Taxonomy" id="1905330"/>
    <lineage>
        <taxon>Eukaryota</taxon>
        <taxon>Metazoa</taxon>
        <taxon>Ecdysozoa</taxon>
        <taxon>Arthropoda</taxon>
        <taxon>Chelicerata</taxon>
        <taxon>Arachnida</taxon>
        <taxon>Araneae</taxon>
        <taxon>Mesothelae</taxon>
        <taxon>Liphistiidae</taxon>
        <taxon>Liphistius</taxon>
    </lineage>
</organism>
<feature type="chain" id="PRO_5036357463" evidence="1">
    <location>
        <begin position="28"/>
        <end position="92"/>
    </location>
</feature>
<accession>A0A4Q8K6F0</accession>
<evidence type="ECO:0000313" key="2">
    <source>
        <dbReference type="EMBL" id="SNX34928.1"/>
    </source>
</evidence>
<name>A0A4Q8K6F0_9ARAC</name>
<feature type="signal peptide" evidence="1">
    <location>
        <begin position="1"/>
        <end position="27"/>
    </location>
</feature>
<keyword evidence="1" id="KW-0732">Signal</keyword>
<sequence>MCSDTKRQYFFLVACFSFLVMIQQCTARDSEAVNKHPFASLTSGSEVSEPSGREYRDSCHREPGCYWRCYRSQCRCVCGTVAKLLTPPSQRS</sequence>
<reference evidence="2" key="2">
    <citation type="submission" date="2019-05" db="EMBL/GenBank/DDBJ databases">
        <title>Unravelling the molecular evolution of spider venoms.</title>
        <authorList>
            <person name="Pineda S."/>
        </authorList>
    </citation>
    <scope>NUCLEOTIDE SEQUENCE</scope>
</reference>
<dbReference type="EMBL" id="HAHN01000283">
    <property type="protein sequence ID" value="SNX35204.1"/>
    <property type="molecule type" value="Transcribed_RNA"/>
</dbReference>
<evidence type="ECO:0000256" key="1">
    <source>
        <dbReference type="SAM" id="SignalP"/>
    </source>
</evidence>
<protein>
    <submittedName>
        <fullName evidence="2">U6-Liphistoxin-Lth1a_1</fullName>
    </submittedName>
</protein>
<dbReference type="AlphaFoldDB" id="A0A4Q8K6F0"/>